<dbReference type="Proteomes" id="UP001501285">
    <property type="component" value="Unassembled WGS sequence"/>
</dbReference>
<accession>A0ABP4KIL6</accession>
<dbReference type="Pfam" id="PF02374">
    <property type="entry name" value="ArsA_ATPase"/>
    <property type="match status" value="1"/>
</dbReference>
<evidence type="ECO:0000313" key="3">
    <source>
        <dbReference type="EMBL" id="GAA1503203.1"/>
    </source>
</evidence>
<evidence type="ECO:0000256" key="1">
    <source>
        <dbReference type="ARBA" id="ARBA00011040"/>
    </source>
</evidence>
<dbReference type="EMBL" id="BAAANB010000148">
    <property type="protein sequence ID" value="GAA1503203.1"/>
    <property type="molecule type" value="Genomic_DNA"/>
</dbReference>
<dbReference type="SUPFAM" id="SSF52540">
    <property type="entry name" value="P-loop containing nucleoside triphosphate hydrolases"/>
    <property type="match status" value="1"/>
</dbReference>
<comment type="similarity">
    <text evidence="1">Belongs to the arsA ATPase family.</text>
</comment>
<feature type="domain" description="ArsA/GET3 Anion-transporting ATPase-like" evidence="2">
    <location>
        <begin position="42"/>
        <end position="115"/>
    </location>
</feature>
<evidence type="ECO:0000259" key="2">
    <source>
        <dbReference type="Pfam" id="PF02374"/>
    </source>
</evidence>
<organism evidence="3 4">
    <name type="scientific">Terrabacter terrae</name>
    <dbReference type="NCBI Taxonomy" id="318434"/>
    <lineage>
        <taxon>Bacteria</taxon>
        <taxon>Bacillati</taxon>
        <taxon>Actinomycetota</taxon>
        <taxon>Actinomycetes</taxon>
        <taxon>Micrococcales</taxon>
        <taxon>Intrasporangiaceae</taxon>
        <taxon>Terrabacter</taxon>
    </lineage>
</organism>
<sequence>MLETCADESARAVADRPSVVARRPHREVAADDRHVALEALPRFAFFTGKGGVGKTSLACAAAVRLTGQGTRVLLVSADRASNVGQGFDLTVGNTVASVPGLDDLETDPQQAAEAYRVLDNPGVIA</sequence>
<name>A0ABP4KIL6_9MICO</name>
<keyword evidence="4" id="KW-1185">Reference proteome</keyword>
<dbReference type="InterPro" id="IPR025723">
    <property type="entry name" value="ArsA/GET3_ATPase-like"/>
</dbReference>
<dbReference type="PANTHER" id="PTHR10803">
    <property type="entry name" value="ARSENICAL PUMP-DRIVING ATPASE ARSENITE-TRANSLOCATING ATPASE"/>
    <property type="match status" value="1"/>
</dbReference>
<dbReference type="InterPro" id="IPR016300">
    <property type="entry name" value="ATPase_ArsA/GET3"/>
</dbReference>
<evidence type="ECO:0000313" key="4">
    <source>
        <dbReference type="Proteomes" id="UP001501285"/>
    </source>
</evidence>
<dbReference type="InterPro" id="IPR027417">
    <property type="entry name" value="P-loop_NTPase"/>
</dbReference>
<comment type="caution">
    <text evidence="3">The sequence shown here is derived from an EMBL/GenBank/DDBJ whole genome shotgun (WGS) entry which is preliminary data.</text>
</comment>
<gene>
    <name evidence="3" type="ORF">GCM10009740_39050</name>
</gene>
<protein>
    <recommendedName>
        <fullName evidence="2">ArsA/GET3 Anion-transporting ATPase-like domain-containing protein</fullName>
    </recommendedName>
</protein>
<dbReference type="Gene3D" id="3.40.50.300">
    <property type="entry name" value="P-loop containing nucleotide triphosphate hydrolases"/>
    <property type="match status" value="1"/>
</dbReference>
<dbReference type="PANTHER" id="PTHR10803:SF3">
    <property type="entry name" value="ATPASE GET3"/>
    <property type="match status" value="1"/>
</dbReference>
<reference evidence="4" key="1">
    <citation type="journal article" date="2019" name="Int. J. Syst. Evol. Microbiol.">
        <title>The Global Catalogue of Microorganisms (GCM) 10K type strain sequencing project: providing services to taxonomists for standard genome sequencing and annotation.</title>
        <authorList>
            <consortium name="The Broad Institute Genomics Platform"/>
            <consortium name="The Broad Institute Genome Sequencing Center for Infectious Disease"/>
            <person name="Wu L."/>
            <person name="Ma J."/>
        </authorList>
    </citation>
    <scope>NUCLEOTIDE SEQUENCE [LARGE SCALE GENOMIC DNA]</scope>
    <source>
        <strain evidence="4">JCM 14283</strain>
    </source>
</reference>
<proteinExistence type="inferred from homology"/>